<proteinExistence type="predicted"/>
<evidence type="ECO:0000313" key="1">
    <source>
        <dbReference type="EMBL" id="MDZ5472824.1"/>
    </source>
</evidence>
<accession>A0ABU5J085</accession>
<dbReference type="Proteomes" id="UP001290455">
    <property type="component" value="Unassembled WGS sequence"/>
</dbReference>
<name>A0ABU5J085_9BACI</name>
<organism evidence="1 2">
    <name type="scientific">Robertmurraya mangrovi</name>
    <dbReference type="NCBI Taxonomy" id="3098077"/>
    <lineage>
        <taxon>Bacteria</taxon>
        <taxon>Bacillati</taxon>
        <taxon>Bacillota</taxon>
        <taxon>Bacilli</taxon>
        <taxon>Bacillales</taxon>
        <taxon>Bacillaceae</taxon>
        <taxon>Robertmurraya</taxon>
    </lineage>
</organism>
<evidence type="ECO:0000313" key="2">
    <source>
        <dbReference type="Proteomes" id="UP001290455"/>
    </source>
</evidence>
<keyword evidence="2" id="KW-1185">Reference proteome</keyword>
<protein>
    <submittedName>
        <fullName evidence="1">Transcription initiation factor TFIIIB</fullName>
    </submittedName>
</protein>
<dbReference type="EMBL" id="JAXOFX010000009">
    <property type="protein sequence ID" value="MDZ5472824.1"/>
    <property type="molecule type" value="Genomic_DNA"/>
</dbReference>
<comment type="caution">
    <text evidence="1">The sequence shown here is derived from an EMBL/GenBank/DDBJ whole genome shotgun (WGS) entry which is preliminary data.</text>
</comment>
<reference evidence="1 2" key="1">
    <citation type="submission" date="2023-11" db="EMBL/GenBank/DDBJ databases">
        <title>Bacillus jintuensis, isolated from a mudflat on the Beibu Gulf coast.</title>
        <authorList>
            <person name="Li M."/>
        </authorList>
    </citation>
    <scope>NUCLEOTIDE SEQUENCE [LARGE SCALE GENOMIC DNA]</scope>
    <source>
        <strain evidence="1 2">31A1R</strain>
    </source>
</reference>
<sequence length="69" mass="7693">MRHMIKATECPKCGGKELGIGKQSGYAVMYPDNKMSLGSNIEYVICTDCGFIIESYVIKPEKFKGTLLR</sequence>
<gene>
    <name evidence="1" type="ORF">SM124_13915</name>
</gene>